<organism evidence="2">
    <name type="scientific">Dunaliella tertiolecta</name>
    <name type="common">Green alga</name>
    <dbReference type="NCBI Taxonomy" id="3047"/>
    <lineage>
        <taxon>Eukaryota</taxon>
        <taxon>Viridiplantae</taxon>
        <taxon>Chlorophyta</taxon>
        <taxon>core chlorophytes</taxon>
        <taxon>Chlorophyceae</taxon>
        <taxon>CS clade</taxon>
        <taxon>Chlamydomonadales</taxon>
        <taxon>Dunaliellaceae</taxon>
        <taxon>Dunaliella</taxon>
    </lineage>
</organism>
<feature type="region of interest" description="Disordered" evidence="1">
    <location>
        <begin position="19"/>
        <end position="39"/>
    </location>
</feature>
<gene>
    <name evidence="2" type="ORF">DTER00134_LOCUS14299</name>
</gene>
<dbReference type="InterPro" id="IPR044160">
    <property type="entry name" value="TGD4-like"/>
</dbReference>
<dbReference type="EMBL" id="HBIP01023876">
    <property type="protein sequence ID" value="CAE0499226.1"/>
    <property type="molecule type" value="Transcribed_RNA"/>
</dbReference>
<name>A0A7S3R0U4_DUNTE</name>
<dbReference type="GO" id="GO:1990052">
    <property type="term" value="P:ER to chloroplast lipid transport"/>
    <property type="evidence" value="ECO:0007669"/>
    <property type="project" value="InterPro"/>
</dbReference>
<reference evidence="2" key="1">
    <citation type="submission" date="2021-01" db="EMBL/GenBank/DDBJ databases">
        <authorList>
            <person name="Corre E."/>
            <person name="Pelletier E."/>
            <person name="Niang G."/>
            <person name="Scheremetjew M."/>
            <person name="Finn R."/>
            <person name="Kale V."/>
            <person name="Holt S."/>
            <person name="Cochrane G."/>
            <person name="Meng A."/>
            <person name="Brown T."/>
            <person name="Cohen L."/>
        </authorList>
    </citation>
    <scope>NUCLEOTIDE SEQUENCE</scope>
    <source>
        <strain evidence="2">CCMP1320</strain>
    </source>
</reference>
<proteinExistence type="predicted"/>
<dbReference type="Pfam" id="PF12600">
    <property type="entry name" value="DUF3769"/>
    <property type="match status" value="1"/>
</dbReference>
<feature type="compositionally biased region" description="Pro residues" evidence="1">
    <location>
        <begin position="158"/>
        <end position="172"/>
    </location>
</feature>
<dbReference type="GO" id="GO:0070300">
    <property type="term" value="F:phosphatidic acid binding"/>
    <property type="evidence" value="ECO:0007669"/>
    <property type="project" value="InterPro"/>
</dbReference>
<feature type="region of interest" description="Disordered" evidence="1">
    <location>
        <begin position="152"/>
        <end position="189"/>
    </location>
</feature>
<dbReference type="AlphaFoldDB" id="A0A7S3R0U4"/>
<protein>
    <submittedName>
        <fullName evidence="2">Uncharacterized protein</fullName>
    </submittedName>
</protein>
<evidence type="ECO:0000256" key="1">
    <source>
        <dbReference type="SAM" id="MobiDB-lite"/>
    </source>
</evidence>
<sequence>MFGASMLAPLGPLQGSKGSTRLVGGAAGEGASAASVPHQPLQPSLESLKGGISHLAKQEVAVRPFASAGASLQLGWFQRPALDYTRLVAKLDLGVPGSAQQAAGSSNMHPAFGLEQRGVWHALTLSLRQQLMGPLRFCADLRYSLDSKQPWNNTPALATPPPPPTSTGPIPHPGQQSIPTKARRGNRATEGACNLARHVGGMRPSLLESTYGLDLVLPGMSGFGRLVAWYAPGRKEGMLELRLF</sequence>
<dbReference type="PANTHER" id="PTHR34954:SF3">
    <property type="entry name" value="EXPRESSED PROTEIN"/>
    <property type="match status" value="1"/>
</dbReference>
<dbReference type="InterPro" id="IPR022244">
    <property type="entry name" value="DUF3769"/>
</dbReference>
<dbReference type="PANTHER" id="PTHR34954">
    <property type="entry name" value="EXPRESSED PROTEIN"/>
    <property type="match status" value="1"/>
</dbReference>
<dbReference type="GO" id="GO:0034196">
    <property type="term" value="P:acylglycerol transport"/>
    <property type="evidence" value="ECO:0007669"/>
    <property type="project" value="InterPro"/>
</dbReference>
<evidence type="ECO:0000313" key="2">
    <source>
        <dbReference type="EMBL" id="CAE0499226.1"/>
    </source>
</evidence>
<accession>A0A7S3R0U4</accession>